<protein>
    <recommendedName>
        <fullName evidence="3">aldehyde dehydrogenase (NAD(+))</fullName>
        <ecNumber evidence="3">1.2.1.3</ecNumber>
    </recommendedName>
</protein>
<dbReference type="PROSITE" id="PS00070">
    <property type="entry name" value="ALDEHYDE_DEHYDR_CYS"/>
    <property type="match status" value="1"/>
</dbReference>
<dbReference type="SUPFAM" id="SSF53720">
    <property type="entry name" value="ALDH-like"/>
    <property type="match status" value="1"/>
</dbReference>
<keyword evidence="8" id="KW-1185">Reference proteome</keyword>
<gene>
    <name evidence="7" type="ORF">GCM10009606_45980</name>
</gene>
<feature type="region of interest" description="Disordered" evidence="5">
    <location>
        <begin position="1"/>
        <end position="28"/>
    </location>
</feature>
<evidence type="ECO:0000259" key="6">
    <source>
        <dbReference type="Pfam" id="PF00171"/>
    </source>
</evidence>
<evidence type="ECO:0000256" key="5">
    <source>
        <dbReference type="SAM" id="MobiDB-lite"/>
    </source>
</evidence>
<dbReference type="InterPro" id="IPR016160">
    <property type="entry name" value="Ald_DH_CS_CYS"/>
</dbReference>
<evidence type="ECO:0000313" key="7">
    <source>
        <dbReference type="EMBL" id="GAA1162946.1"/>
    </source>
</evidence>
<evidence type="ECO:0000313" key="8">
    <source>
        <dbReference type="Proteomes" id="UP001499979"/>
    </source>
</evidence>
<dbReference type="InterPro" id="IPR016161">
    <property type="entry name" value="Ald_DH/histidinol_DH"/>
</dbReference>
<evidence type="ECO:0000256" key="3">
    <source>
        <dbReference type="ARBA" id="ARBA00024226"/>
    </source>
</evidence>
<dbReference type="PANTHER" id="PTHR42804:SF1">
    <property type="entry name" value="ALDEHYDE DEHYDROGENASE-RELATED"/>
    <property type="match status" value="1"/>
</dbReference>
<dbReference type="RefSeq" id="WP_343910636.1">
    <property type="nucleotide sequence ID" value="NZ_BAAAJE010000030.1"/>
</dbReference>
<comment type="caution">
    <text evidence="7">The sequence shown here is derived from an EMBL/GenBank/DDBJ whole genome shotgun (WGS) entry which is preliminary data.</text>
</comment>
<evidence type="ECO:0000256" key="2">
    <source>
        <dbReference type="ARBA" id="ARBA00023002"/>
    </source>
</evidence>
<sequence length="459" mass="48182">MTAALRPVDPTTLEPLPPVPAATPEEVDGAARAAEAAMAGPWPRDHRRRAEVLHAWADLIAAEAAELADDLVRETGKARTEAFAEVAGSVDALRLNSGLARLPLGRAGSLHDGTEAHLVREPVGPTVFITPWNWPVLLLLRDLAPAFAVGVTALVKPAPQTVHVTRRVIALGHRAGVPTDVLHCLPGGVEVGAALVRHPATAAVAITGSTQAGQAVMRDAAETMTRPLLELGGKASMLVLPDGDLETALAAAARAAVVTSGQMCMACTRVLVHQDRLADAERLLREAFSSMAPGDPREPDTLFGPLISEQAMAKVSGFVDLARSSARLVVGGEQVRPGGLPGHFLSPALVADVDTSSPLVQEDIFGPLLTLESYADEADAVRLANATPFGLAASVWSRDVSRAMSVARAVQAGTVWVNGYNRSYGEMPSGGMRMSGLGRTRGIEGLEQFTELKHIHLSL</sequence>
<dbReference type="CDD" id="cd07078">
    <property type="entry name" value="ALDH"/>
    <property type="match status" value="1"/>
</dbReference>
<dbReference type="EMBL" id="BAAAJE010000030">
    <property type="protein sequence ID" value="GAA1162946.1"/>
    <property type="molecule type" value="Genomic_DNA"/>
</dbReference>
<dbReference type="PANTHER" id="PTHR42804">
    <property type="entry name" value="ALDEHYDE DEHYDROGENASE"/>
    <property type="match status" value="1"/>
</dbReference>
<dbReference type="InterPro" id="IPR015590">
    <property type="entry name" value="Aldehyde_DH_dom"/>
</dbReference>
<dbReference type="Gene3D" id="3.40.309.10">
    <property type="entry name" value="Aldehyde Dehydrogenase, Chain A, domain 2"/>
    <property type="match status" value="1"/>
</dbReference>
<proteinExistence type="inferred from homology"/>
<feature type="domain" description="Aldehyde dehydrogenase" evidence="6">
    <location>
        <begin position="7"/>
        <end position="455"/>
    </location>
</feature>
<dbReference type="Pfam" id="PF00171">
    <property type="entry name" value="Aldedh"/>
    <property type="match status" value="1"/>
</dbReference>
<comment type="similarity">
    <text evidence="1">Belongs to the aldehyde dehydrogenase family.</text>
</comment>
<accession>A0ABN1USS2</accession>
<dbReference type="Proteomes" id="UP001499979">
    <property type="component" value="Unassembled WGS sequence"/>
</dbReference>
<keyword evidence="2" id="KW-0560">Oxidoreductase</keyword>
<dbReference type="InterPro" id="IPR016163">
    <property type="entry name" value="Ald_DH_C"/>
</dbReference>
<evidence type="ECO:0000256" key="1">
    <source>
        <dbReference type="ARBA" id="ARBA00009986"/>
    </source>
</evidence>
<organism evidence="7 8">
    <name type="scientific">Nocardioides aquiterrae</name>
    <dbReference type="NCBI Taxonomy" id="203799"/>
    <lineage>
        <taxon>Bacteria</taxon>
        <taxon>Bacillati</taxon>
        <taxon>Actinomycetota</taxon>
        <taxon>Actinomycetes</taxon>
        <taxon>Propionibacteriales</taxon>
        <taxon>Nocardioidaceae</taxon>
        <taxon>Nocardioides</taxon>
    </lineage>
</organism>
<evidence type="ECO:0000256" key="4">
    <source>
        <dbReference type="ARBA" id="ARBA00049194"/>
    </source>
</evidence>
<comment type="catalytic activity">
    <reaction evidence="4">
        <text>an aldehyde + NAD(+) + H2O = a carboxylate + NADH + 2 H(+)</text>
        <dbReference type="Rhea" id="RHEA:16185"/>
        <dbReference type="ChEBI" id="CHEBI:15377"/>
        <dbReference type="ChEBI" id="CHEBI:15378"/>
        <dbReference type="ChEBI" id="CHEBI:17478"/>
        <dbReference type="ChEBI" id="CHEBI:29067"/>
        <dbReference type="ChEBI" id="CHEBI:57540"/>
        <dbReference type="ChEBI" id="CHEBI:57945"/>
        <dbReference type="EC" id="1.2.1.3"/>
    </reaction>
</comment>
<name>A0ABN1USS2_9ACTN</name>
<reference evidence="7 8" key="1">
    <citation type="journal article" date="2019" name="Int. J. Syst. Evol. Microbiol.">
        <title>The Global Catalogue of Microorganisms (GCM) 10K type strain sequencing project: providing services to taxonomists for standard genome sequencing and annotation.</title>
        <authorList>
            <consortium name="The Broad Institute Genomics Platform"/>
            <consortium name="The Broad Institute Genome Sequencing Center for Infectious Disease"/>
            <person name="Wu L."/>
            <person name="Ma J."/>
        </authorList>
    </citation>
    <scope>NUCLEOTIDE SEQUENCE [LARGE SCALE GENOMIC DNA]</scope>
    <source>
        <strain evidence="7 8">JCM 11813</strain>
    </source>
</reference>
<dbReference type="EC" id="1.2.1.3" evidence="3"/>
<dbReference type="Gene3D" id="3.40.605.10">
    <property type="entry name" value="Aldehyde Dehydrogenase, Chain A, domain 1"/>
    <property type="match status" value="1"/>
</dbReference>
<dbReference type="InterPro" id="IPR016162">
    <property type="entry name" value="Ald_DH_N"/>
</dbReference>